<gene>
    <name evidence="1" type="ORF">A3F84_13645</name>
</gene>
<evidence type="ECO:0000313" key="2">
    <source>
        <dbReference type="Proteomes" id="UP000178606"/>
    </source>
</evidence>
<sequence length="238" mass="26962">MHLTPEEVRLFRHNGFIKLKDRLPEETVAGLKETIWGDVRAGVEPVVRDREGRIVRLSNILDRDPIFREVITSPLVLDPLESLLGPNIVMIKNRHNHTTLRLASANADYLHRDMLQWTRDIVTVIFYLEESTVEKGCTKVIPGTHLIPLGKGLHDVEKDEWLKQSGIFEQVVPVPMPAGGMLAIDSMIFHGAGKNTTDETRMSVTVGYHSVDELWEGENPKVHLVRGQSIYKGNDNYK</sequence>
<reference evidence="1 2" key="1">
    <citation type="journal article" date="2016" name="Nat. Commun.">
        <title>Thousands of microbial genomes shed light on interconnected biogeochemical processes in an aquifer system.</title>
        <authorList>
            <person name="Anantharaman K."/>
            <person name="Brown C.T."/>
            <person name="Hug L.A."/>
            <person name="Sharon I."/>
            <person name="Castelle C.J."/>
            <person name="Probst A.J."/>
            <person name="Thomas B.C."/>
            <person name="Singh A."/>
            <person name="Wilkins M.J."/>
            <person name="Karaoz U."/>
            <person name="Brodie E.L."/>
            <person name="Williams K.H."/>
            <person name="Hubbard S.S."/>
            <person name="Banfield J.F."/>
        </authorList>
    </citation>
    <scope>NUCLEOTIDE SEQUENCE [LARGE SCALE GENOMIC DNA]</scope>
    <source>
        <strain evidence="2">RIFCSPLOWO2_12_FULL_64_10</strain>
    </source>
</reference>
<evidence type="ECO:0008006" key="3">
    <source>
        <dbReference type="Google" id="ProtNLM"/>
    </source>
</evidence>
<dbReference type="AlphaFoldDB" id="A0A1F6CMV5"/>
<name>A0A1F6CMV5_HANXR</name>
<dbReference type="GO" id="GO:0016706">
    <property type="term" value="F:2-oxoglutarate-dependent dioxygenase activity"/>
    <property type="evidence" value="ECO:0007669"/>
    <property type="project" value="UniProtKB-ARBA"/>
</dbReference>
<dbReference type="InterPro" id="IPR008775">
    <property type="entry name" value="Phytyl_CoA_dOase-like"/>
</dbReference>
<dbReference type="Proteomes" id="UP000178606">
    <property type="component" value="Unassembled WGS sequence"/>
</dbReference>
<evidence type="ECO:0000313" key="1">
    <source>
        <dbReference type="EMBL" id="OGG50554.1"/>
    </source>
</evidence>
<protein>
    <recommendedName>
        <fullName evidence="3">Phytanoyl-CoA dioxygenase</fullName>
    </recommendedName>
</protein>
<organism evidence="1 2">
    <name type="scientific">Handelsmanbacteria sp. (strain RIFCSPLOWO2_12_FULL_64_10)</name>
    <dbReference type="NCBI Taxonomy" id="1817868"/>
    <lineage>
        <taxon>Bacteria</taxon>
        <taxon>Candidatus Handelsmaniibacteriota</taxon>
    </lineage>
</organism>
<proteinExistence type="predicted"/>
<comment type="caution">
    <text evidence="1">The sequence shown here is derived from an EMBL/GenBank/DDBJ whole genome shotgun (WGS) entry which is preliminary data.</text>
</comment>
<dbReference type="PANTHER" id="PTHR20883:SF51">
    <property type="entry name" value="PHYTANOYL-COA HYDROXYLASE"/>
    <property type="match status" value="1"/>
</dbReference>
<dbReference type="PANTHER" id="PTHR20883">
    <property type="entry name" value="PHYTANOYL-COA DIOXYGENASE DOMAIN CONTAINING 1"/>
    <property type="match status" value="1"/>
</dbReference>
<dbReference type="EMBL" id="MFKF01000205">
    <property type="protein sequence ID" value="OGG50554.1"/>
    <property type="molecule type" value="Genomic_DNA"/>
</dbReference>
<accession>A0A1F6CMV5</accession>
<dbReference type="SUPFAM" id="SSF51197">
    <property type="entry name" value="Clavaminate synthase-like"/>
    <property type="match status" value="1"/>
</dbReference>
<dbReference type="Pfam" id="PF05721">
    <property type="entry name" value="PhyH"/>
    <property type="match status" value="1"/>
</dbReference>
<dbReference type="GO" id="GO:0005506">
    <property type="term" value="F:iron ion binding"/>
    <property type="evidence" value="ECO:0007669"/>
    <property type="project" value="UniProtKB-ARBA"/>
</dbReference>
<dbReference type="Gene3D" id="2.60.120.620">
    <property type="entry name" value="q2cbj1_9rhob like domain"/>
    <property type="match status" value="1"/>
</dbReference>